<proteinExistence type="predicted"/>
<keyword evidence="2" id="KW-1185">Reference proteome</keyword>
<evidence type="ECO:0000313" key="1">
    <source>
        <dbReference type="EMBL" id="SMD32068.1"/>
    </source>
</evidence>
<reference evidence="1 2" key="1">
    <citation type="submission" date="2017-04" db="EMBL/GenBank/DDBJ databases">
        <authorList>
            <person name="Afonso C.L."/>
            <person name="Miller P.J."/>
            <person name="Scott M.A."/>
            <person name="Spackman E."/>
            <person name="Goraichik I."/>
            <person name="Dimitrov K.M."/>
            <person name="Suarez D.L."/>
            <person name="Swayne D.E."/>
        </authorList>
    </citation>
    <scope>NUCLEOTIDE SEQUENCE [LARGE SCALE GENOMIC DNA]</scope>
    <source>
        <strain evidence="1 2">DSM 26133</strain>
    </source>
</reference>
<organism evidence="1 2">
    <name type="scientific">Reichenbachiella faecimaris</name>
    <dbReference type="NCBI Taxonomy" id="692418"/>
    <lineage>
        <taxon>Bacteria</taxon>
        <taxon>Pseudomonadati</taxon>
        <taxon>Bacteroidota</taxon>
        <taxon>Cytophagia</taxon>
        <taxon>Cytophagales</taxon>
        <taxon>Reichenbachiellaceae</taxon>
        <taxon>Reichenbachiella</taxon>
    </lineage>
</organism>
<dbReference type="AlphaFoldDB" id="A0A1W2G6T6"/>
<dbReference type="Gene3D" id="3.10.450.620">
    <property type="entry name" value="JHP933, nucleotidyltransferase-like core domain"/>
    <property type="match status" value="1"/>
</dbReference>
<gene>
    <name evidence="1" type="ORF">SAMN04488029_0406</name>
</gene>
<dbReference type="STRING" id="692418.SAMN04488029_0406"/>
<dbReference type="OrthoDB" id="1550603at2"/>
<dbReference type="Proteomes" id="UP000192472">
    <property type="component" value="Unassembled WGS sequence"/>
</dbReference>
<protein>
    <submittedName>
        <fullName evidence="1">Nucleotidyl transferase AbiEii toxin, Type IV TA system</fullName>
    </submittedName>
</protein>
<dbReference type="InterPro" id="IPR014942">
    <property type="entry name" value="AbiEii"/>
</dbReference>
<name>A0A1W2G6T6_REIFA</name>
<keyword evidence="1" id="KW-0808">Transferase</keyword>
<dbReference type="EMBL" id="FWYF01000001">
    <property type="protein sequence ID" value="SMD32068.1"/>
    <property type="molecule type" value="Genomic_DNA"/>
</dbReference>
<sequence length="303" mass="34677">MNETYRGQVSLLLSVLPEIAKEKCFALHGGTAINLFVREMPRLSVDIDLTYLPIEDRKTSLDNVSDALERIQGRILTALPKAKVQHQMEVSKLQVSNRSFQVKVEVNQTNRGVLSDPVEYQLCEKAQDQFDAFCSIPVVPLSQLYGGKICAALDRQHPRDLFDVKYLLQNEGIIDEIKKGFLLSAISSNRPIHELLQPNLQDQRSAFENQFSGMTAEPFTYDDFEATRNALISKISESWTDPDKQFLIGFSKLEPDWGIYDFERFPSVQWKIQNLTRLKRYNPNKHGEMVGLLEKSFSEKCKV</sequence>
<dbReference type="GO" id="GO:0016740">
    <property type="term" value="F:transferase activity"/>
    <property type="evidence" value="ECO:0007669"/>
    <property type="project" value="UniProtKB-KW"/>
</dbReference>
<dbReference type="Pfam" id="PF08843">
    <property type="entry name" value="AbiEii"/>
    <property type="match status" value="1"/>
</dbReference>
<evidence type="ECO:0000313" key="2">
    <source>
        <dbReference type="Proteomes" id="UP000192472"/>
    </source>
</evidence>
<accession>A0A1W2G6T6</accession>